<dbReference type="InterPro" id="IPR004843">
    <property type="entry name" value="Calcineurin-like_PHP"/>
</dbReference>
<evidence type="ECO:0000313" key="6">
    <source>
        <dbReference type="EMBL" id="KAF9689856.1"/>
    </source>
</evidence>
<protein>
    <recommendedName>
        <fullName evidence="5">Calcineurin-like phosphoesterase domain-containing protein</fullName>
    </recommendedName>
</protein>
<dbReference type="SUPFAM" id="SSF56300">
    <property type="entry name" value="Metallo-dependent phosphatases"/>
    <property type="match status" value="1"/>
</dbReference>
<comment type="subcellular location">
    <subcellularLocation>
        <location evidence="1">Membrane</location>
        <topology evidence="1">Multi-pass membrane protein</topology>
    </subcellularLocation>
</comment>
<dbReference type="Gene3D" id="3.60.21.10">
    <property type="match status" value="1"/>
</dbReference>
<evidence type="ECO:0000256" key="3">
    <source>
        <dbReference type="ARBA" id="ARBA00022989"/>
    </source>
</evidence>
<dbReference type="GO" id="GO:0016020">
    <property type="term" value="C:membrane"/>
    <property type="evidence" value="ECO:0007669"/>
    <property type="project" value="UniProtKB-SubCell"/>
</dbReference>
<accession>A0A835NB15</accession>
<gene>
    <name evidence="6" type="ORF">SADUNF_Sadunf01G0135900</name>
</gene>
<dbReference type="InterPro" id="IPR029052">
    <property type="entry name" value="Metallo-depent_PP-like"/>
</dbReference>
<keyword evidence="4" id="KW-0472">Membrane</keyword>
<name>A0A835NB15_9ROSI</name>
<proteinExistence type="predicted"/>
<dbReference type="EMBL" id="JADGMS010000001">
    <property type="protein sequence ID" value="KAF9689856.1"/>
    <property type="molecule type" value="Genomic_DNA"/>
</dbReference>
<keyword evidence="7" id="KW-1185">Reference proteome</keyword>
<evidence type="ECO:0000259" key="5">
    <source>
        <dbReference type="Pfam" id="PF00149"/>
    </source>
</evidence>
<dbReference type="GO" id="GO:0005783">
    <property type="term" value="C:endoplasmic reticulum"/>
    <property type="evidence" value="ECO:0007669"/>
    <property type="project" value="TreeGrafter"/>
</dbReference>
<dbReference type="GO" id="GO:0006506">
    <property type="term" value="P:GPI anchor biosynthetic process"/>
    <property type="evidence" value="ECO:0007669"/>
    <property type="project" value="InterPro"/>
</dbReference>
<dbReference type="Pfam" id="PF00149">
    <property type="entry name" value="Metallophos"/>
    <property type="match status" value="1"/>
</dbReference>
<keyword evidence="3" id="KW-1133">Transmembrane helix</keyword>
<dbReference type="CDD" id="cd07384">
    <property type="entry name" value="MPP_Cdc1_like"/>
    <property type="match status" value="1"/>
</dbReference>
<dbReference type="Proteomes" id="UP000657918">
    <property type="component" value="Unassembled WGS sequence"/>
</dbReference>
<evidence type="ECO:0000256" key="2">
    <source>
        <dbReference type="ARBA" id="ARBA00022692"/>
    </source>
</evidence>
<comment type="caution">
    <text evidence="6">The sequence shown here is derived from an EMBL/GenBank/DDBJ whole genome shotgun (WGS) entry which is preliminary data.</text>
</comment>
<feature type="domain" description="Calcineurin-like phosphoesterase" evidence="5">
    <location>
        <begin position="96"/>
        <end position="290"/>
    </location>
</feature>
<dbReference type="InterPro" id="IPR033308">
    <property type="entry name" value="PGAP5/Cdc1/Ted1"/>
</dbReference>
<reference evidence="6 7" key="1">
    <citation type="submission" date="2020-10" db="EMBL/GenBank/DDBJ databases">
        <title>Plant Genome Project.</title>
        <authorList>
            <person name="Zhang R.-G."/>
        </authorList>
    </citation>
    <scope>NUCLEOTIDE SEQUENCE [LARGE SCALE GENOMIC DNA]</scope>
    <source>
        <strain evidence="6">FAFU-HL-1</strain>
        <tissue evidence="6">Leaf</tissue>
    </source>
</reference>
<organism evidence="6 7">
    <name type="scientific">Salix dunnii</name>
    <dbReference type="NCBI Taxonomy" id="1413687"/>
    <lineage>
        <taxon>Eukaryota</taxon>
        <taxon>Viridiplantae</taxon>
        <taxon>Streptophyta</taxon>
        <taxon>Embryophyta</taxon>
        <taxon>Tracheophyta</taxon>
        <taxon>Spermatophyta</taxon>
        <taxon>Magnoliopsida</taxon>
        <taxon>eudicotyledons</taxon>
        <taxon>Gunneridae</taxon>
        <taxon>Pentapetalae</taxon>
        <taxon>rosids</taxon>
        <taxon>fabids</taxon>
        <taxon>Malpighiales</taxon>
        <taxon>Salicaceae</taxon>
        <taxon>Saliceae</taxon>
        <taxon>Salix</taxon>
    </lineage>
</organism>
<dbReference type="FunFam" id="3.60.21.10:FF:000050">
    <property type="entry name" value="Calcineurin-like metallo-phosphoesterase superfamily protein"/>
    <property type="match status" value="1"/>
</dbReference>
<dbReference type="GO" id="GO:0016787">
    <property type="term" value="F:hydrolase activity"/>
    <property type="evidence" value="ECO:0007669"/>
    <property type="project" value="InterPro"/>
</dbReference>
<keyword evidence="2" id="KW-0812">Transmembrane</keyword>
<dbReference type="OrthoDB" id="5977743at2759"/>
<sequence length="662" mass="74471">MKQRHKLTLVLCGIWVFTLLYGEMFAFWLPFQPSCSWPHLSSPPTSTINGIQSPSDYVKVAVVTDQQLMDKTSIGLSPKSFLLETVKFYTDLYMRRAFFASILPFKPDVVLFLGDYFDGGESLHRFKHIFGLNDDEILRNIKVYFIPGNHDVGYASISSHNPKVIERYEGEFGIRNRRFTIGKVEFVAVDSQAIDGRLQGNLASMSWEFIKNVSIDGQLLPRVLLSHIPLYRRDYTYCGSHRSSPIINQRISYSAHNHEIVYQNYLTEESSSQLLDMIKPALVLSGHDHDQCTVTHESKFGPVKEHTVGTLSWQMGNLYPSFTLLSASNSANSNISAPEAAVMTQLCYLPMQTHIYIWYLSLFAVTLLTLLFWPTSGVDFGHHSSDLMASIRLYSSMFKGTKEKSEDEDCEYEMMWDAEGSMHLVKKARVTPLLRPSDKSLVERGNAVMRPTARKNDPPEMEVSMNIDINADTGFDKLSHRTSKSKTKIIIHRLVRTFQMVTVIAVVDTYSVHVISQKRLINYEGDMSSIDLHIYSMSQLVGGKGKSTAVRINRSPVARAPPETRYGLFSNQGKETDQEIYVTAIARVVYATARWLFITLNIPAKKHGGATAEDVDTSTLLLHQGSTIIGEAMPLRSPCSRGLPGSSTALVVYLELNLTNIS</sequence>
<evidence type="ECO:0000256" key="4">
    <source>
        <dbReference type="ARBA" id="ARBA00023136"/>
    </source>
</evidence>
<dbReference type="AlphaFoldDB" id="A0A835NB15"/>
<evidence type="ECO:0000256" key="1">
    <source>
        <dbReference type="ARBA" id="ARBA00004141"/>
    </source>
</evidence>
<dbReference type="PANTHER" id="PTHR13315:SF4">
    <property type="entry name" value="METALLOPHOSPHOESTERASE, ISOFORM E"/>
    <property type="match status" value="1"/>
</dbReference>
<evidence type="ECO:0000313" key="7">
    <source>
        <dbReference type="Proteomes" id="UP000657918"/>
    </source>
</evidence>
<dbReference type="PANTHER" id="PTHR13315">
    <property type="entry name" value="METALLO PHOSPHOESTERASE RELATED"/>
    <property type="match status" value="1"/>
</dbReference>